<keyword evidence="2" id="KW-1185">Reference proteome</keyword>
<reference evidence="1" key="2">
    <citation type="submission" date="2025-08" db="UniProtKB">
        <authorList>
            <consortium name="Ensembl"/>
        </authorList>
    </citation>
    <scope>IDENTIFICATION</scope>
    <source>
        <strain evidence="1">Hd-rR</strain>
    </source>
</reference>
<dbReference type="AlphaFoldDB" id="A0A3B3HIP5"/>
<proteinExistence type="predicted"/>
<evidence type="ECO:0000313" key="2">
    <source>
        <dbReference type="Proteomes" id="UP000001038"/>
    </source>
</evidence>
<evidence type="ECO:0000313" key="1">
    <source>
        <dbReference type="Ensembl" id="ENSORLP00000031165.1"/>
    </source>
</evidence>
<name>A0A3B3HIP5_ORYLA</name>
<protein>
    <submittedName>
        <fullName evidence="1">Uncharacterized protein</fullName>
    </submittedName>
</protein>
<dbReference type="Ensembl" id="ENSORLT00000033290.1">
    <property type="protein sequence ID" value="ENSORLP00000031165.1"/>
    <property type="gene ID" value="ENSORLG00000022592.1"/>
</dbReference>
<organism evidence="1 2">
    <name type="scientific">Oryzias latipes</name>
    <name type="common">Japanese rice fish</name>
    <name type="synonym">Japanese killifish</name>
    <dbReference type="NCBI Taxonomy" id="8090"/>
    <lineage>
        <taxon>Eukaryota</taxon>
        <taxon>Metazoa</taxon>
        <taxon>Chordata</taxon>
        <taxon>Craniata</taxon>
        <taxon>Vertebrata</taxon>
        <taxon>Euteleostomi</taxon>
        <taxon>Actinopterygii</taxon>
        <taxon>Neopterygii</taxon>
        <taxon>Teleostei</taxon>
        <taxon>Neoteleostei</taxon>
        <taxon>Acanthomorphata</taxon>
        <taxon>Ovalentaria</taxon>
        <taxon>Atherinomorphae</taxon>
        <taxon>Beloniformes</taxon>
        <taxon>Adrianichthyidae</taxon>
        <taxon>Oryziinae</taxon>
        <taxon>Oryzias</taxon>
    </lineage>
</organism>
<reference evidence="1" key="3">
    <citation type="submission" date="2025-09" db="UniProtKB">
        <authorList>
            <consortium name="Ensembl"/>
        </authorList>
    </citation>
    <scope>IDENTIFICATION</scope>
    <source>
        <strain evidence="1">Hd-rR</strain>
    </source>
</reference>
<dbReference type="Bgee" id="ENSORLG00000022592">
    <property type="expression patterns" value="Expressed in embryo"/>
</dbReference>
<accession>A0A3B3HIP5</accession>
<dbReference type="InParanoid" id="A0A3B3HIP5"/>
<dbReference type="Proteomes" id="UP000001038">
    <property type="component" value="Chromosome 3"/>
</dbReference>
<sequence length="81" mass="8837">MKILMDASERYAKVNMVPRVAYGGGGATVWASITSQIFANDGTKKLNEASVLFPVTRQQELLSQNTTAPHVKVPRQNCSTL</sequence>
<reference evidence="1 2" key="1">
    <citation type="journal article" date="2007" name="Nature">
        <title>The medaka draft genome and insights into vertebrate genome evolution.</title>
        <authorList>
            <person name="Kasahara M."/>
            <person name="Naruse K."/>
            <person name="Sasaki S."/>
            <person name="Nakatani Y."/>
            <person name="Qu W."/>
            <person name="Ahsan B."/>
            <person name="Yamada T."/>
            <person name="Nagayasu Y."/>
            <person name="Doi K."/>
            <person name="Kasai Y."/>
            <person name="Jindo T."/>
            <person name="Kobayashi D."/>
            <person name="Shimada A."/>
            <person name="Toyoda A."/>
            <person name="Kuroki Y."/>
            <person name="Fujiyama A."/>
            <person name="Sasaki T."/>
            <person name="Shimizu A."/>
            <person name="Asakawa S."/>
            <person name="Shimizu N."/>
            <person name="Hashimoto S."/>
            <person name="Yang J."/>
            <person name="Lee Y."/>
            <person name="Matsushima K."/>
            <person name="Sugano S."/>
            <person name="Sakaizumi M."/>
            <person name="Narita T."/>
            <person name="Ohishi K."/>
            <person name="Haga S."/>
            <person name="Ohta F."/>
            <person name="Nomoto H."/>
            <person name="Nogata K."/>
            <person name="Morishita T."/>
            <person name="Endo T."/>
            <person name="Shin-I T."/>
            <person name="Takeda H."/>
            <person name="Morishita S."/>
            <person name="Kohara Y."/>
        </authorList>
    </citation>
    <scope>NUCLEOTIDE SEQUENCE [LARGE SCALE GENOMIC DNA]</scope>
    <source>
        <strain evidence="1 2">Hd-rR</strain>
    </source>
</reference>